<name>Q6SGE3_9BACT</name>
<dbReference type="SUPFAM" id="SSF53067">
    <property type="entry name" value="Actin-like ATPase domain"/>
    <property type="match status" value="2"/>
</dbReference>
<comment type="subcellular location">
    <subcellularLocation>
        <location evidence="3 16">Cytoplasm</location>
    </subcellularLocation>
</comment>
<dbReference type="PANTHER" id="PTHR34265:SF1">
    <property type="entry name" value="TYPE III PANTOTHENATE KINASE"/>
    <property type="match status" value="1"/>
</dbReference>
<keyword evidence="10 16" id="KW-0418">Kinase</keyword>
<evidence type="ECO:0000256" key="12">
    <source>
        <dbReference type="ARBA" id="ARBA00022958"/>
    </source>
</evidence>
<dbReference type="InterPro" id="IPR043129">
    <property type="entry name" value="ATPase_NBD"/>
</dbReference>
<dbReference type="GO" id="GO:0005524">
    <property type="term" value="F:ATP binding"/>
    <property type="evidence" value="ECO:0007669"/>
    <property type="project" value="UniProtKB-UniRule"/>
</dbReference>
<dbReference type="GO" id="GO:0046872">
    <property type="term" value="F:metal ion binding"/>
    <property type="evidence" value="ECO:0007669"/>
    <property type="project" value="UniProtKB-KW"/>
</dbReference>
<dbReference type="UniPathway" id="UPA00241">
    <property type="reaction ID" value="UER00352"/>
</dbReference>
<accession>Q6SGE3</accession>
<comment type="similarity">
    <text evidence="14 16">Belongs to the type III pantothenate kinase family.</text>
</comment>
<comment type="catalytic activity">
    <reaction evidence="1 16">
        <text>(R)-pantothenate + ATP = (R)-4'-phosphopantothenate + ADP + H(+)</text>
        <dbReference type="Rhea" id="RHEA:16373"/>
        <dbReference type="ChEBI" id="CHEBI:10986"/>
        <dbReference type="ChEBI" id="CHEBI:15378"/>
        <dbReference type="ChEBI" id="CHEBI:29032"/>
        <dbReference type="ChEBI" id="CHEBI:30616"/>
        <dbReference type="ChEBI" id="CHEBI:456216"/>
        <dbReference type="EC" id="2.7.1.33"/>
    </reaction>
</comment>
<evidence type="ECO:0000256" key="10">
    <source>
        <dbReference type="ARBA" id="ARBA00022777"/>
    </source>
</evidence>
<sequence>MSQSNLFVDIGHSAVKWRTLDPEVFSQSVDKFSEKSLPDNQSIWLSAVAHPQIVEAINMKFSDVEIVKSLSHFGLLTTAYKNPLDLGSDRFLGMLGALKHFPDRNLLIIDVGSALTIDVVNDSGEHQGGLIMPGLEAIRGSFAKFATNSQNLNPSSLQTSTEEAWLSGTQAMLISTIKEQITGFESEQQDGIVILTGGSVRSLISELPETVNYFDNLVLDGLESYSKSMG</sequence>
<feature type="binding site" evidence="16">
    <location>
        <position position="110"/>
    </location>
    <ligand>
        <name>K(+)</name>
        <dbReference type="ChEBI" id="CHEBI:29103"/>
    </ligand>
</feature>
<dbReference type="EMBL" id="AY458642">
    <property type="protein sequence ID" value="AAR37919.1"/>
    <property type="molecule type" value="Genomic_DNA"/>
</dbReference>
<evidence type="ECO:0000256" key="4">
    <source>
        <dbReference type="ARBA" id="ARBA00005225"/>
    </source>
</evidence>
<evidence type="ECO:0000313" key="17">
    <source>
        <dbReference type="EMBL" id="AAR37919.1"/>
    </source>
</evidence>
<feature type="binding site" evidence="16">
    <location>
        <position position="113"/>
    </location>
    <ligand>
        <name>ATP</name>
        <dbReference type="ChEBI" id="CHEBI:30616"/>
    </ligand>
</feature>
<feature type="binding site" evidence="16">
    <location>
        <begin position="87"/>
        <end position="90"/>
    </location>
    <ligand>
        <name>substrate</name>
    </ligand>
</feature>
<dbReference type="HAMAP" id="MF_01274">
    <property type="entry name" value="Pantothen_kinase_3"/>
    <property type="match status" value="1"/>
</dbReference>
<gene>
    <name evidence="16" type="primary">coaX</name>
    <name evidence="17" type="ORF">MBMO_EBAC750-16D01.61</name>
</gene>
<evidence type="ECO:0000256" key="15">
    <source>
        <dbReference type="ARBA" id="ARBA00040883"/>
    </source>
</evidence>
<feature type="binding site" evidence="16">
    <location>
        <begin position="9"/>
        <end position="16"/>
    </location>
    <ligand>
        <name>ATP</name>
        <dbReference type="ChEBI" id="CHEBI:30616"/>
    </ligand>
</feature>
<dbReference type="GO" id="GO:0004594">
    <property type="term" value="F:pantothenate kinase activity"/>
    <property type="evidence" value="ECO:0007669"/>
    <property type="project" value="UniProtKB-UniRule"/>
</dbReference>
<evidence type="ECO:0000256" key="11">
    <source>
        <dbReference type="ARBA" id="ARBA00022840"/>
    </source>
</evidence>
<dbReference type="AlphaFoldDB" id="Q6SGE3"/>
<feature type="binding site" evidence="16">
    <location>
        <position position="161"/>
    </location>
    <ligand>
        <name>substrate</name>
    </ligand>
</feature>
<feature type="active site" description="Proton acceptor" evidence="16">
    <location>
        <position position="89"/>
    </location>
</feature>
<keyword evidence="7 16" id="KW-0963">Cytoplasm</keyword>
<reference evidence="17" key="2">
    <citation type="submission" date="2003-12" db="EMBL/GenBank/DDBJ databases">
        <title>Monterey Bay Coastal Ocean Microbial Observatory environmental clone sequencing.</title>
        <authorList>
            <person name="DeLong E.F."/>
        </authorList>
    </citation>
    <scope>NUCLEOTIDE SEQUENCE</scope>
</reference>
<dbReference type="Gene3D" id="3.30.420.40">
    <property type="match status" value="2"/>
</dbReference>
<comment type="cofactor">
    <cofactor evidence="16">
        <name>NH4(+)</name>
        <dbReference type="ChEBI" id="CHEBI:28938"/>
    </cofactor>
    <cofactor evidence="16">
        <name>K(+)</name>
        <dbReference type="ChEBI" id="CHEBI:29103"/>
    </cofactor>
    <text evidence="16">A monovalent cation. Ammonium or potassium.</text>
</comment>
<keyword evidence="13 16" id="KW-0173">Coenzyme A biosynthesis</keyword>
<evidence type="ECO:0000256" key="6">
    <source>
        <dbReference type="ARBA" id="ARBA00012102"/>
    </source>
</evidence>
<evidence type="ECO:0000256" key="8">
    <source>
        <dbReference type="ARBA" id="ARBA00022679"/>
    </source>
</evidence>
<evidence type="ECO:0000256" key="13">
    <source>
        <dbReference type="ARBA" id="ARBA00022993"/>
    </source>
</evidence>
<evidence type="ECO:0000256" key="3">
    <source>
        <dbReference type="ARBA" id="ARBA00004496"/>
    </source>
</evidence>
<evidence type="ECO:0000256" key="7">
    <source>
        <dbReference type="ARBA" id="ARBA00022490"/>
    </source>
</evidence>
<keyword evidence="9 16" id="KW-0547">Nucleotide-binding</keyword>
<reference evidence="17" key="1">
    <citation type="submission" date="2003-11" db="EMBL/GenBank/DDBJ databases">
        <authorList>
            <person name="Heidelberg J.F."/>
            <person name="Eisen J.A."/>
            <person name="Nelson W.C."/>
            <person name="DeLong E.F."/>
        </authorList>
    </citation>
    <scope>NUCLEOTIDE SEQUENCE</scope>
</reference>
<keyword evidence="16" id="KW-0479">Metal-binding</keyword>
<keyword evidence="8 16" id="KW-0808">Transferase</keyword>
<evidence type="ECO:0000256" key="14">
    <source>
        <dbReference type="ARBA" id="ARBA00038036"/>
    </source>
</evidence>
<dbReference type="GO" id="GO:0015937">
    <property type="term" value="P:coenzyme A biosynthetic process"/>
    <property type="evidence" value="ECO:0007669"/>
    <property type="project" value="UniProtKB-UniRule"/>
</dbReference>
<dbReference type="NCBIfam" id="TIGR00671">
    <property type="entry name" value="baf"/>
    <property type="match status" value="1"/>
</dbReference>
<evidence type="ECO:0000256" key="1">
    <source>
        <dbReference type="ARBA" id="ARBA00001206"/>
    </source>
</evidence>
<dbReference type="InterPro" id="IPR004619">
    <property type="entry name" value="Type_III_PanK"/>
</dbReference>
<dbReference type="PANTHER" id="PTHR34265">
    <property type="entry name" value="TYPE III PANTOTHENATE KINASE"/>
    <property type="match status" value="1"/>
</dbReference>
<keyword evidence="11 16" id="KW-0067">ATP-binding</keyword>
<evidence type="ECO:0000256" key="5">
    <source>
        <dbReference type="ARBA" id="ARBA00011738"/>
    </source>
</evidence>
<comment type="function">
    <text evidence="16">Catalyzes the phosphorylation of pantothenate (Pan), the first step in CoA biosynthesis.</text>
</comment>
<dbReference type="CDD" id="cd24015">
    <property type="entry name" value="ASKHA_NBD_PanK-III"/>
    <property type="match status" value="1"/>
</dbReference>
<dbReference type="GO" id="GO:0005737">
    <property type="term" value="C:cytoplasm"/>
    <property type="evidence" value="ECO:0007669"/>
    <property type="project" value="UniProtKB-SubCell"/>
</dbReference>
<evidence type="ECO:0000256" key="2">
    <source>
        <dbReference type="ARBA" id="ARBA00001958"/>
    </source>
</evidence>
<dbReference type="EC" id="2.7.1.33" evidence="6 16"/>
<feature type="binding site" evidence="16">
    <location>
        <position position="80"/>
    </location>
    <ligand>
        <name>substrate</name>
    </ligand>
</feature>
<keyword evidence="12 16" id="KW-0630">Potassium</keyword>
<protein>
    <recommendedName>
        <fullName evidence="15 16">Type III pantothenate kinase</fullName>
        <ecNumber evidence="6 16">2.7.1.33</ecNumber>
    </recommendedName>
    <alternativeName>
        <fullName evidence="16">PanK-III</fullName>
    </alternativeName>
    <alternativeName>
        <fullName evidence="16">Pantothenic acid kinase</fullName>
    </alternativeName>
</protein>
<evidence type="ECO:0000256" key="9">
    <source>
        <dbReference type="ARBA" id="ARBA00022741"/>
    </source>
</evidence>
<comment type="pathway">
    <text evidence="4 16">Cofactor biosynthesis; coenzyme A biosynthesis; CoA from (R)-pantothenate: step 1/5.</text>
</comment>
<comment type="subunit">
    <text evidence="5 16">Homodimer.</text>
</comment>
<proteinExistence type="inferred from homology"/>
<comment type="cofactor">
    <cofactor evidence="2">
        <name>K(+)</name>
        <dbReference type="ChEBI" id="CHEBI:29103"/>
    </cofactor>
</comment>
<organism evidence="17">
    <name type="scientific">uncultured marine bacterium 560</name>
    <dbReference type="NCBI Taxonomy" id="257395"/>
    <lineage>
        <taxon>Bacteria</taxon>
        <taxon>environmental samples</taxon>
    </lineage>
</organism>
<evidence type="ECO:0000256" key="16">
    <source>
        <dbReference type="HAMAP-Rule" id="MF_01274"/>
    </source>
</evidence>
<dbReference type="Pfam" id="PF03309">
    <property type="entry name" value="Pan_kinase"/>
    <property type="match status" value="1"/>
</dbReference>